<evidence type="ECO:0000259" key="3">
    <source>
        <dbReference type="PROSITE" id="PS50197"/>
    </source>
</evidence>
<dbReference type="Pfam" id="PF02138">
    <property type="entry name" value="Beach"/>
    <property type="match status" value="1"/>
</dbReference>
<dbReference type="Proteomes" id="UP000439903">
    <property type="component" value="Unassembled WGS sequence"/>
</dbReference>
<organism evidence="4 5">
    <name type="scientific">Gigaspora margarita</name>
    <dbReference type="NCBI Taxonomy" id="4874"/>
    <lineage>
        <taxon>Eukaryota</taxon>
        <taxon>Fungi</taxon>
        <taxon>Fungi incertae sedis</taxon>
        <taxon>Mucoromycota</taxon>
        <taxon>Glomeromycotina</taxon>
        <taxon>Glomeromycetes</taxon>
        <taxon>Diversisporales</taxon>
        <taxon>Gigasporaceae</taxon>
        <taxon>Gigaspora</taxon>
    </lineage>
</organism>
<dbReference type="SMART" id="SM00320">
    <property type="entry name" value="WD40"/>
    <property type="match status" value="5"/>
</dbReference>
<dbReference type="InterPro" id="IPR015943">
    <property type="entry name" value="WD40/YVTN_repeat-like_dom_sf"/>
</dbReference>
<evidence type="ECO:0000313" key="5">
    <source>
        <dbReference type="Proteomes" id="UP000439903"/>
    </source>
</evidence>
<dbReference type="PROSITE" id="PS50082">
    <property type="entry name" value="WD_REPEATS_2"/>
    <property type="match status" value="1"/>
</dbReference>
<dbReference type="GO" id="GO:0004672">
    <property type="term" value="F:protein kinase activity"/>
    <property type="evidence" value="ECO:0007669"/>
    <property type="project" value="InterPro"/>
</dbReference>
<reference evidence="4 5" key="1">
    <citation type="journal article" date="2019" name="Environ. Microbiol.">
        <title>At the nexus of three kingdoms: the genome of the mycorrhizal fungus Gigaspora margarita provides insights into plant, endobacterial and fungal interactions.</title>
        <authorList>
            <person name="Venice F."/>
            <person name="Ghignone S."/>
            <person name="Salvioli di Fossalunga A."/>
            <person name="Amselem J."/>
            <person name="Novero M."/>
            <person name="Xianan X."/>
            <person name="Sedzielewska Toro K."/>
            <person name="Morin E."/>
            <person name="Lipzen A."/>
            <person name="Grigoriev I.V."/>
            <person name="Henrissat B."/>
            <person name="Martin F.M."/>
            <person name="Bonfante P."/>
        </authorList>
    </citation>
    <scope>NUCLEOTIDE SEQUENCE [LARGE SCALE GENOMIC DNA]</scope>
    <source>
        <strain evidence="4 5">BEG34</strain>
    </source>
</reference>
<keyword evidence="1" id="KW-0853">WD repeat</keyword>
<dbReference type="PANTHER" id="PTHR46866">
    <property type="entry name" value="GH12955P"/>
    <property type="match status" value="1"/>
</dbReference>
<dbReference type="PROSITE" id="PS50294">
    <property type="entry name" value="WD_REPEATS_REGION"/>
    <property type="match status" value="1"/>
</dbReference>
<accession>A0A8H4EKY2</accession>
<dbReference type="InterPro" id="IPR036322">
    <property type="entry name" value="WD40_repeat_dom_sf"/>
</dbReference>
<dbReference type="GO" id="GO:0005524">
    <property type="term" value="F:ATP binding"/>
    <property type="evidence" value="ECO:0007669"/>
    <property type="project" value="InterPro"/>
</dbReference>
<dbReference type="Gene3D" id="1.10.1540.10">
    <property type="entry name" value="BEACH domain"/>
    <property type="match status" value="1"/>
</dbReference>
<evidence type="ECO:0000256" key="1">
    <source>
        <dbReference type="PROSITE-ProRule" id="PRU00221"/>
    </source>
</evidence>
<dbReference type="Gene3D" id="2.130.10.10">
    <property type="entry name" value="YVTN repeat-like/Quinoprotein amine dehydrogenase"/>
    <property type="match status" value="2"/>
</dbReference>
<dbReference type="SUPFAM" id="SSF81837">
    <property type="entry name" value="BEACH domain"/>
    <property type="match status" value="1"/>
</dbReference>
<gene>
    <name evidence="4" type="ORF">F8M41_018946</name>
</gene>
<feature type="compositionally biased region" description="Low complexity" evidence="2">
    <location>
        <begin position="1302"/>
        <end position="1314"/>
    </location>
</feature>
<dbReference type="CDD" id="cd06071">
    <property type="entry name" value="Beach"/>
    <property type="match status" value="1"/>
</dbReference>
<dbReference type="PROSITE" id="PS50197">
    <property type="entry name" value="BEACH"/>
    <property type="match status" value="1"/>
</dbReference>
<feature type="domain" description="BEACH" evidence="3">
    <location>
        <begin position="343"/>
        <end position="607"/>
    </location>
</feature>
<dbReference type="PANTHER" id="PTHR46866:SF1">
    <property type="entry name" value="GH12955P"/>
    <property type="match status" value="1"/>
</dbReference>
<dbReference type="InterPro" id="IPR011009">
    <property type="entry name" value="Kinase-like_dom_sf"/>
</dbReference>
<name>A0A8H4EKY2_GIGMA</name>
<dbReference type="SUPFAM" id="SSF50978">
    <property type="entry name" value="WD40 repeat-like"/>
    <property type="match status" value="1"/>
</dbReference>
<dbReference type="InterPro" id="IPR000719">
    <property type="entry name" value="Prot_kinase_dom"/>
</dbReference>
<evidence type="ECO:0000256" key="2">
    <source>
        <dbReference type="SAM" id="MobiDB-lite"/>
    </source>
</evidence>
<dbReference type="InterPro" id="IPR000409">
    <property type="entry name" value="BEACH_dom"/>
</dbReference>
<dbReference type="Pfam" id="PF00069">
    <property type="entry name" value="Pkinase"/>
    <property type="match status" value="1"/>
</dbReference>
<dbReference type="Pfam" id="PF00400">
    <property type="entry name" value="WD40"/>
    <property type="match status" value="1"/>
</dbReference>
<evidence type="ECO:0000313" key="4">
    <source>
        <dbReference type="EMBL" id="KAF0507727.1"/>
    </source>
</evidence>
<dbReference type="OrthoDB" id="26681at2759"/>
<sequence length="1761" mass="198849">MVSISKLRREELTEIIAQELHVDVAFPCFSVKEQYGSTACCVVHKHWLNNLRQSKIGEITKINKYVATRSSSNNISDQANDHQTSTTNVLVSIYLKRSLSDSKNSKPQLYARNPSDSSINYASYFNERADLPLKYFLKEQLEGKPILSLADIEEQYNNYVPIFSNNDFQNPENLSELEVELARQKAFVKKFIEILYPESAYFRIVSQPENDSDTLFVEAVSQPEWSSDMPITTSPNIIDVFAVLESERAYYFMAPYRGTTLEDLLKYSSGVLNSNVKKSFILYQLLRTVQSLHMKGVIHGGLKPSNILVDENLWVTLTGFECSIPTENIQDKNQYMSNDFALENIPKEVQDDSLTMKWVHGNISNFDYIMALNHLAGRRIGDPNFHPIFPWITDFTGASVSENWRDFTKTKFRLNKGDEQLDFTYDGPVPHHITDILSDITYYVYLARKTPIPVLCQYVRTKYEPNEYPSSLQRLFEWTPDECIPEFYTDPNIFTSIHPDMPDLQLPTWASSAEEFIRIHSEALESEHVSKNLHIWIDLTFGCKLSGVDAVEAKNVALPLLDGQNSFMKHGITQLFSDPHPQKIVKSDSNKRPSVNINGNMTLLEKYESISSKRRIQFKPTDSNKQITEVVGDLLGSDKIIGKYQTVSSRLKSPRLAPTSKPLSLHEAVSYDEKDPKDPIARVEALSAYINSFPIHLPDDIDDEHFIESLNNFEQAHSFSAKYLPYKYIKNEYSQHFGDIQSNNTYYQKQGIIDEVVESSFAYGRAWDAYCLGEIIQNIYSAVKNDAGMSTLSAHQHQNDVYSNDFCKLPLSVQKVVSSLMSPNWKRRPSIDALLYSSAPAMGLYDEGLTLPLPESVPEIYEFLTDFHRVDWIGRLKLTEHWMERLCKLIDEAFLMILPSLVLLFTVDIIKIEALNIFSSLGQRLGQDDTKTYLLKPIISLFESSRPSIPKALFNPAIVAEFVYRFGITNFLQQLFPLYLEALTIEDNIAPYDFNDAKLYVVQKSNSLNGSIASPVSAPDDPSSLDHALPLVAQFANSALVDICTLIGPILASKHIMRQVYKLLLKESSTLPFLMQSILAIGNQFGETFTHLQFTQVISVIQQYSSFPMNKRNYSILCNHLILLEKLTTLVPTPKVLTEIESGFSDTLIKLLVQFNYDDSLNQNNKPAGKNSLKGTIIIILKNQLSISMKSAEFLLHVCNNVDKADWERNIAPILQKYFETFEKSLESLGMEEFEQERNKQIMYTYSQLCILFDQVSVREAIPASEAIELAMSGSSELSVLSFSAPVRSPVRSPPEHHFSSDRASIASRSSRSSSQDKTSNTPRFIVNLEDKKQLTLNTGILPTREVTATTTISTTTTNKTFSLFAGEGVSRKLYDINYQAASGVPIKNVASSVKSLPSTGSAKKSKLKGINLSWRTKISSNEDLKNWTRFLSTNSEEMSNSLQFTFNDLKLRTFSGHSSAIRSFDVNEHTRLIASGSKDRTVKLWSLDFHNGIENSDNEPFSECLVTYNGHKKSTINDVHFINGQGGGWGLGDIIAINDGQIQLWDPETGKILHQFRNDRSPFLSIKPIFGSRSLVGGLKDTSIAFFDTMNYSLLHSWKSCPAFAGDIRVMCVSPSETLIAIGFISGVISLLESRTGTLIRSWKAGDTEITHMKFYTNNYLVSCAPADHLICIWDTHTVSLINKIRVNSDIVSLNLYKDEVITINSSNVITFTPLNDNYQPYSSKFKSSTIKSIITNSEILPINQLILLGCSEGNLFLYA</sequence>
<dbReference type="SUPFAM" id="SSF56112">
    <property type="entry name" value="Protein kinase-like (PK-like)"/>
    <property type="match status" value="1"/>
</dbReference>
<feature type="repeat" description="WD" evidence="1">
    <location>
        <begin position="1455"/>
        <end position="1489"/>
    </location>
</feature>
<feature type="region of interest" description="Disordered" evidence="2">
    <location>
        <begin position="1292"/>
        <end position="1325"/>
    </location>
</feature>
<dbReference type="InterPro" id="IPR001680">
    <property type="entry name" value="WD40_rpt"/>
</dbReference>
<proteinExistence type="predicted"/>
<dbReference type="EMBL" id="WTPW01000477">
    <property type="protein sequence ID" value="KAF0507727.1"/>
    <property type="molecule type" value="Genomic_DNA"/>
</dbReference>
<dbReference type="Gene3D" id="1.10.510.10">
    <property type="entry name" value="Transferase(Phosphotransferase) domain 1"/>
    <property type="match status" value="1"/>
</dbReference>
<dbReference type="InterPro" id="IPR036372">
    <property type="entry name" value="BEACH_dom_sf"/>
</dbReference>
<protein>
    <submittedName>
        <fullName evidence="4">NACHT and WD40 domain protein</fullName>
    </submittedName>
</protein>
<dbReference type="SMART" id="SM01026">
    <property type="entry name" value="Beach"/>
    <property type="match status" value="1"/>
</dbReference>
<comment type="caution">
    <text evidence="4">The sequence shown here is derived from an EMBL/GenBank/DDBJ whole genome shotgun (WGS) entry which is preliminary data.</text>
</comment>
<keyword evidence="5" id="KW-1185">Reference proteome</keyword>